<dbReference type="eggNOG" id="COG3144">
    <property type="taxonomic scope" value="Bacteria"/>
</dbReference>
<dbReference type="InterPro" id="IPR021136">
    <property type="entry name" value="Flagellar_hook_control-like_C"/>
</dbReference>
<protein>
    <submittedName>
        <fullName evidence="3">Flagellar hook-length control protein FliK, putative</fullName>
    </submittedName>
</protein>
<feature type="compositionally biased region" description="Low complexity" evidence="1">
    <location>
        <begin position="111"/>
        <end position="125"/>
    </location>
</feature>
<feature type="compositionally biased region" description="Basic and acidic residues" evidence="1">
    <location>
        <begin position="216"/>
        <end position="230"/>
    </location>
</feature>
<feature type="region of interest" description="Disordered" evidence="1">
    <location>
        <begin position="1"/>
        <end position="340"/>
    </location>
</feature>
<sequence>MSADSRLTFPASPSYAPETRAPRSAPAAKEKSEEDTGESFSAYLDRRAAETQERAAPKPEQVNEAPARAKETPPAGQAEKRTADERKPRSEAAQGKAAGETVGETAKPEKAVTQTANAANNAQAVLGESAKKNTSPTPSGKGKAASETAPLPAAPGAGAAQAKNPGPAPAGSLQSSANTARAADAWTSSFASAEGKAENAQAPAREAKLPAAPLHGAKEAGARANDKKEGTGNAQTAKGGNALAAGEASAKEDAQNAAKELSSPGKTPAGPAPASAPQNQPAAVSLFAEPRAGSAGESVQSPSPSASTAGEAAQRLAQLSPAQAGTAHTPRPAQQLADGLIQAVRHGQDKLTLQLFPEELGSIDVTLEMQNGRLKIVVAAERPETLQQLQQNQRDLERALADAGFERGSADLSFSERGAQGDEREPGASRQAFSLHSAFGDAASEESPQLLSLNGGIDLRL</sequence>
<evidence type="ECO:0000259" key="2">
    <source>
        <dbReference type="Pfam" id="PF02120"/>
    </source>
</evidence>
<feature type="domain" description="Flagellar hook-length control protein-like C-terminal" evidence="2">
    <location>
        <begin position="340"/>
        <end position="416"/>
    </location>
</feature>
<accession>A0A081BB26</accession>
<dbReference type="Proteomes" id="UP000028702">
    <property type="component" value="Unassembled WGS sequence"/>
</dbReference>
<feature type="compositionally biased region" description="Basic and acidic residues" evidence="1">
    <location>
        <begin position="44"/>
        <end position="57"/>
    </location>
</feature>
<dbReference type="EMBL" id="BBIO01000008">
    <property type="protein sequence ID" value="GAK45244.1"/>
    <property type="molecule type" value="Genomic_DNA"/>
</dbReference>
<dbReference type="InterPro" id="IPR038610">
    <property type="entry name" value="FliK-like_C_sf"/>
</dbReference>
<dbReference type="CDD" id="cd17470">
    <property type="entry name" value="T3SS_Flik_C"/>
    <property type="match status" value="1"/>
</dbReference>
<keyword evidence="3" id="KW-0966">Cell projection</keyword>
<evidence type="ECO:0000313" key="3">
    <source>
        <dbReference type="EMBL" id="GAK45244.1"/>
    </source>
</evidence>
<keyword evidence="4" id="KW-1185">Reference proteome</keyword>
<comment type="caution">
    <text evidence="3">The sequence shown here is derived from an EMBL/GenBank/DDBJ whole genome shotgun (WGS) entry which is preliminary data.</text>
</comment>
<gene>
    <name evidence="3" type="ORF">M2A_1743</name>
</gene>
<evidence type="ECO:0000256" key="1">
    <source>
        <dbReference type="SAM" id="MobiDB-lite"/>
    </source>
</evidence>
<dbReference type="STRING" id="1333998.M2A_1743"/>
<feature type="compositionally biased region" description="Low complexity" evidence="1">
    <location>
        <begin position="263"/>
        <end position="283"/>
    </location>
</feature>
<feature type="compositionally biased region" description="Low complexity" evidence="1">
    <location>
        <begin position="149"/>
        <end position="171"/>
    </location>
</feature>
<reference evidence="3 4" key="1">
    <citation type="submission" date="2014-07" db="EMBL/GenBank/DDBJ databases">
        <title>Tepidicaulis marinum gen. nov., sp. nov., a novel marine bacterium denitrifying nitrate to nitrous oxide strictly under microaerobic conditions.</title>
        <authorList>
            <person name="Takeuchi M."/>
            <person name="Yamagishi T."/>
            <person name="Kamagata Y."/>
            <person name="Oshima K."/>
            <person name="Hattori M."/>
            <person name="Katayama T."/>
            <person name="Hanada S."/>
            <person name="Tamaki H."/>
            <person name="Marumo K."/>
            <person name="Maeda H."/>
            <person name="Nedachi M."/>
            <person name="Iwasaki W."/>
            <person name="Suwa Y."/>
            <person name="Sakata S."/>
        </authorList>
    </citation>
    <scope>NUCLEOTIDE SEQUENCE [LARGE SCALE GENOMIC DNA]</scope>
    <source>
        <strain evidence="3 4">MA2</strain>
    </source>
</reference>
<evidence type="ECO:0000313" key="4">
    <source>
        <dbReference type="Proteomes" id="UP000028702"/>
    </source>
</evidence>
<dbReference type="Gene3D" id="3.30.750.140">
    <property type="match status" value="1"/>
</dbReference>
<proteinExistence type="predicted"/>
<feature type="region of interest" description="Disordered" evidence="1">
    <location>
        <begin position="407"/>
        <end position="447"/>
    </location>
</feature>
<keyword evidence="3" id="KW-0969">Cilium</keyword>
<name>A0A081BB26_9HYPH</name>
<feature type="compositionally biased region" description="Polar residues" evidence="1">
    <location>
        <begin position="297"/>
        <end position="308"/>
    </location>
</feature>
<organism evidence="3 4">
    <name type="scientific">Tepidicaulis marinus</name>
    <dbReference type="NCBI Taxonomy" id="1333998"/>
    <lineage>
        <taxon>Bacteria</taxon>
        <taxon>Pseudomonadati</taxon>
        <taxon>Pseudomonadota</taxon>
        <taxon>Alphaproteobacteria</taxon>
        <taxon>Hyphomicrobiales</taxon>
        <taxon>Parvibaculaceae</taxon>
        <taxon>Tepidicaulis</taxon>
    </lineage>
</organism>
<dbReference type="Pfam" id="PF02120">
    <property type="entry name" value="Flg_hook"/>
    <property type="match status" value="1"/>
</dbReference>
<feature type="compositionally biased region" description="Basic and acidic residues" evidence="1">
    <location>
        <begin position="78"/>
        <end position="90"/>
    </location>
</feature>
<keyword evidence="3" id="KW-0282">Flagellum</keyword>
<dbReference type="RefSeq" id="WP_045445967.1">
    <property type="nucleotide sequence ID" value="NZ_BBIO01000008.1"/>
</dbReference>
<dbReference type="AlphaFoldDB" id="A0A081BB26"/>